<proteinExistence type="predicted"/>
<dbReference type="Gene3D" id="1.10.150.130">
    <property type="match status" value="1"/>
</dbReference>
<evidence type="ECO:0000256" key="3">
    <source>
        <dbReference type="SAM" id="MobiDB-lite"/>
    </source>
</evidence>
<name>A0ABT0RNN5_9SPHN</name>
<sequence>MKTEPIHIRPGLSLYKQPITSKGGSPYWYARVRMKIEGRNLHAKSTSTTDEAAARRFAEAFYTECFVAAKFGHLGGPCSSTDHRRRFDVVADEWLTQKELLAGKDKRRLRGWDDARKLIVAPNGLGAFFKRKDIANITTDDVRQYLCFAAAGSKQGQLATTTQRNHLSTLNAILKFGAERRLIEAAPPMPRLRLKDNPRPYFNDIEIRELCLCAGFLKRGAAAKGDERLAAQWTEVEDFVTFMLATFLRAGEWKELRQKHCYPVDGANPYLEVSVPNGKTHPRRVVSMPEALPVWGRIIARNGDDPERLLFLQQYQNRETAKEHMDDLFKALLREADLEFDSFGNKRTLYSLRHTALMNRLIHGQNIDIFMLAKNAGTSVDQLERFYLSHADPAMKVANLHSSKPQPVFQFIEPPEDPRGSIQIEASLSEPHSDPTVS</sequence>
<evidence type="ECO:0000313" key="4">
    <source>
        <dbReference type="EMBL" id="MCL6684082.1"/>
    </source>
</evidence>
<dbReference type="EMBL" id="JAMGBD010000001">
    <property type="protein sequence ID" value="MCL6684082.1"/>
    <property type="molecule type" value="Genomic_DNA"/>
</dbReference>
<dbReference type="InterPro" id="IPR013762">
    <property type="entry name" value="Integrase-like_cat_sf"/>
</dbReference>
<dbReference type="InterPro" id="IPR010998">
    <property type="entry name" value="Integrase_recombinase_N"/>
</dbReference>
<dbReference type="InterPro" id="IPR011010">
    <property type="entry name" value="DNA_brk_join_enz"/>
</dbReference>
<dbReference type="RefSeq" id="WP_249848359.1">
    <property type="nucleotide sequence ID" value="NZ_JAMGBD010000001.1"/>
</dbReference>
<dbReference type="SUPFAM" id="SSF56349">
    <property type="entry name" value="DNA breaking-rejoining enzymes"/>
    <property type="match status" value="1"/>
</dbReference>
<dbReference type="Gene3D" id="1.10.443.10">
    <property type="entry name" value="Intergrase catalytic core"/>
    <property type="match status" value="1"/>
</dbReference>
<protein>
    <submittedName>
        <fullName evidence="4">Site-specific integrase</fullName>
    </submittedName>
</protein>
<reference evidence="4" key="1">
    <citation type="submission" date="2022-05" db="EMBL/GenBank/DDBJ databases">
        <authorList>
            <person name="Jo J.-H."/>
            <person name="Im W.-T."/>
        </authorList>
    </citation>
    <scope>NUCLEOTIDE SEQUENCE</scope>
    <source>
        <strain evidence="4">SE158</strain>
    </source>
</reference>
<dbReference type="Proteomes" id="UP001165363">
    <property type="component" value="Unassembled WGS sequence"/>
</dbReference>
<evidence type="ECO:0000256" key="2">
    <source>
        <dbReference type="ARBA" id="ARBA00023172"/>
    </source>
</evidence>
<accession>A0ABT0RNN5</accession>
<feature type="region of interest" description="Disordered" evidence="3">
    <location>
        <begin position="413"/>
        <end position="438"/>
    </location>
</feature>
<evidence type="ECO:0000313" key="5">
    <source>
        <dbReference type="Proteomes" id="UP001165363"/>
    </source>
</evidence>
<keyword evidence="2" id="KW-0233">DNA recombination</keyword>
<keyword evidence="5" id="KW-1185">Reference proteome</keyword>
<comment type="caution">
    <text evidence="4">The sequence shown here is derived from an EMBL/GenBank/DDBJ whole genome shotgun (WGS) entry which is preliminary data.</text>
</comment>
<gene>
    <name evidence="4" type="ORF">LZ536_09250</name>
</gene>
<keyword evidence="1" id="KW-0238">DNA-binding</keyword>
<organism evidence="4 5">
    <name type="scientific">Sphingomonas alba</name>
    <dbReference type="NCBI Taxonomy" id="2908208"/>
    <lineage>
        <taxon>Bacteria</taxon>
        <taxon>Pseudomonadati</taxon>
        <taxon>Pseudomonadota</taxon>
        <taxon>Alphaproteobacteria</taxon>
        <taxon>Sphingomonadales</taxon>
        <taxon>Sphingomonadaceae</taxon>
        <taxon>Sphingomonas</taxon>
    </lineage>
</organism>
<evidence type="ECO:0000256" key="1">
    <source>
        <dbReference type="ARBA" id="ARBA00023125"/>
    </source>
</evidence>